<protein>
    <recommendedName>
        <fullName evidence="1">SURF1-like protein</fullName>
    </recommendedName>
</protein>
<comment type="subcellular location">
    <subcellularLocation>
        <location evidence="1">Cell membrane</location>
        <topology evidence="1">Multi-pass membrane protein</topology>
    </subcellularLocation>
</comment>
<keyword evidence="3" id="KW-1185">Reference proteome</keyword>
<organism evidence="2 3">
    <name type="scientific">Sphingomonas abietis</name>
    <dbReference type="NCBI Taxonomy" id="3012344"/>
    <lineage>
        <taxon>Bacteria</taxon>
        <taxon>Pseudomonadati</taxon>
        <taxon>Pseudomonadota</taxon>
        <taxon>Alphaproteobacteria</taxon>
        <taxon>Sphingomonadales</taxon>
        <taxon>Sphingomonadaceae</taxon>
        <taxon>Sphingomonas</taxon>
    </lineage>
</organism>
<evidence type="ECO:0000313" key="3">
    <source>
        <dbReference type="Proteomes" id="UP001210865"/>
    </source>
</evidence>
<evidence type="ECO:0000313" key="2">
    <source>
        <dbReference type="EMBL" id="WBO22955.1"/>
    </source>
</evidence>
<proteinExistence type="inferred from homology"/>
<keyword evidence="1" id="KW-0472">Membrane</keyword>
<name>A0ABY7NPS4_9SPHN</name>
<dbReference type="PROSITE" id="PS50895">
    <property type="entry name" value="SURF1"/>
    <property type="match status" value="1"/>
</dbReference>
<feature type="transmembrane region" description="Helical" evidence="1">
    <location>
        <begin position="20"/>
        <end position="39"/>
    </location>
</feature>
<gene>
    <name evidence="2" type="ORF">PBT88_02090</name>
</gene>
<dbReference type="InterPro" id="IPR002994">
    <property type="entry name" value="Surf1/Shy1"/>
</dbReference>
<accession>A0ABY7NPS4</accession>
<comment type="similarity">
    <text evidence="1">Belongs to the SURF1 family.</text>
</comment>
<dbReference type="Proteomes" id="UP001210865">
    <property type="component" value="Chromosome"/>
</dbReference>
<dbReference type="EMBL" id="CP115174">
    <property type="protein sequence ID" value="WBO22955.1"/>
    <property type="molecule type" value="Genomic_DNA"/>
</dbReference>
<keyword evidence="1" id="KW-1133">Transmembrane helix</keyword>
<sequence>MTDPAAPPPTSGPVTRPVPILPTLLAALAVAAMIGLGTWQLHRLQWKQGLLVRYAAAMHRPPIAFPRDPTDQSLLFRRSEAFCLEPVGWRASAGRNAEGQAGWRHVADCRTGAEGPGIAVDMGWSEQSDPPGWKGGEVKGMIGPDHDGQILLVSDTAAPGLMPSQPPSLADIPNNHFAYAVQWFIFAALAVGIYIIALVRRRPVPPVPPSLG</sequence>
<reference evidence="2 3" key="1">
    <citation type="submission" date="2022-12" db="EMBL/GenBank/DDBJ databases">
        <title>Sphingomonas abieness sp. nov., an endophytic bacterium isolated from Abies koreana.</title>
        <authorList>
            <person name="Jiang L."/>
            <person name="Lee J."/>
        </authorList>
    </citation>
    <scope>NUCLEOTIDE SEQUENCE [LARGE SCALE GENOMIC DNA]</scope>
    <source>
        <strain evidence="3">PAMB 00755</strain>
    </source>
</reference>
<dbReference type="CDD" id="cd06662">
    <property type="entry name" value="SURF1"/>
    <property type="match status" value="1"/>
</dbReference>
<keyword evidence="1" id="KW-1003">Cell membrane</keyword>
<evidence type="ECO:0000256" key="1">
    <source>
        <dbReference type="RuleBase" id="RU363076"/>
    </source>
</evidence>
<keyword evidence="1" id="KW-0812">Transmembrane</keyword>
<dbReference type="Pfam" id="PF02104">
    <property type="entry name" value="SURF1"/>
    <property type="match status" value="1"/>
</dbReference>
<feature type="transmembrane region" description="Helical" evidence="1">
    <location>
        <begin position="177"/>
        <end position="199"/>
    </location>
</feature>